<dbReference type="EMBL" id="VZAD01000020">
    <property type="protein sequence ID" value="MQP10829.1"/>
    <property type="molecule type" value="Genomic_DNA"/>
</dbReference>
<protein>
    <submittedName>
        <fullName evidence="1">Uncharacterized protein</fullName>
    </submittedName>
</protein>
<evidence type="ECO:0000313" key="1">
    <source>
        <dbReference type="EMBL" id="MQP10829.1"/>
    </source>
</evidence>
<name>A0A6A7W8M9_9BACT</name>
<proteinExistence type="predicted"/>
<accession>A0A6A7W8M9</accession>
<reference evidence="1 2" key="1">
    <citation type="submission" date="2019-09" db="EMBL/GenBank/DDBJ databases">
        <title>Distinct polysaccharide growth profiles of human intestinal Prevotella copri isolates.</title>
        <authorList>
            <person name="Fehlner-Peach H."/>
            <person name="Magnabosco C."/>
            <person name="Raghavan V."/>
            <person name="Scher J.U."/>
            <person name="Tett A."/>
            <person name="Cox L.M."/>
            <person name="Gottsegen C."/>
            <person name="Watters A."/>
            <person name="Wiltshire- Gordon J.D."/>
            <person name="Segata N."/>
            <person name="Bonneau R."/>
            <person name="Littman D.R."/>
        </authorList>
    </citation>
    <scope>NUCLEOTIDE SEQUENCE [LARGE SCALE GENOMIC DNA]</scope>
    <source>
        <strain evidence="2">iAQ1173</strain>
    </source>
</reference>
<sequence>MHKSKATDLQGVPKNRLTFGHSVPIARAINAHRLFSQCPSLVQSMPIACSLSAHLTGKTDHLMVSYRTAYV</sequence>
<evidence type="ECO:0000313" key="2">
    <source>
        <dbReference type="Proteomes" id="UP000384372"/>
    </source>
</evidence>
<comment type="caution">
    <text evidence="1">The sequence shown here is derived from an EMBL/GenBank/DDBJ whole genome shotgun (WGS) entry which is preliminary data.</text>
</comment>
<dbReference type="RefSeq" id="WP_158462687.1">
    <property type="nucleotide sequence ID" value="NZ_VZAD01000020.1"/>
</dbReference>
<keyword evidence="2" id="KW-1185">Reference proteome</keyword>
<gene>
    <name evidence="1" type="ORF">F7D20_02375</name>
</gene>
<feature type="non-terminal residue" evidence="1">
    <location>
        <position position="71"/>
    </location>
</feature>
<organism evidence="1 2">
    <name type="scientific">Segatella copri</name>
    <dbReference type="NCBI Taxonomy" id="165179"/>
    <lineage>
        <taxon>Bacteria</taxon>
        <taxon>Pseudomonadati</taxon>
        <taxon>Bacteroidota</taxon>
        <taxon>Bacteroidia</taxon>
        <taxon>Bacteroidales</taxon>
        <taxon>Prevotellaceae</taxon>
        <taxon>Segatella</taxon>
    </lineage>
</organism>
<dbReference type="AlphaFoldDB" id="A0A6A7W8M9"/>
<dbReference type="Proteomes" id="UP000384372">
    <property type="component" value="Unassembled WGS sequence"/>
</dbReference>